<accession>A0A160T183</accession>
<dbReference type="InterPro" id="IPR027304">
    <property type="entry name" value="Trigger_fact/SurA_dom_sf"/>
</dbReference>
<keyword evidence="2" id="KW-0812">Transmembrane</keyword>
<name>A0A160T183_9CHLR</name>
<feature type="region of interest" description="Disordered" evidence="1">
    <location>
        <begin position="169"/>
        <end position="188"/>
    </location>
</feature>
<keyword evidence="2" id="KW-1133">Transmembrane helix</keyword>
<proteinExistence type="predicted"/>
<dbReference type="EMBL" id="LN890655">
    <property type="protein sequence ID" value="CUS02548.2"/>
    <property type="molecule type" value="Genomic_DNA"/>
</dbReference>
<keyword evidence="4" id="KW-1185">Reference proteome</keyword>
<dbReference type="KEGG" id="pbf:CFX0092_A0670"/>
<evidence type="ECO:0008006" key="5">
    <source>
        <dbReference type="Google" id="ProtNLM"/>
    </source>
</evidence>
<reference evidence="3" key="1">
    <citation type="submission" date="2016-01" db="EMBL/GenBank/DDBJ databases">
        <authorList>
            <person name="Mcilroy J.S."/>
            <person name="Karst M S."/>
            <person name="Albertsen M."/>
        </authorList>
    </citation>
    <scope>NUCLEOTIDE SEQUENCE</scope>
    <source>
        <strain evidence="3">Cfx-K</strain>
    </source>
</reference>
<protein>
    <recommendedName>
        <fullName evidence="5">PpiC domain-containing protein</fullName>
    </recommendedName>
</protein>
<feature type="transmembrane region" description="Helical" evidence="2">
    <location>
        <begin position="35"/>
        <end position="55"/>
    </location>
</feature>
<evidence type="ECO:0000256" key="1">
    <source>
        <dbReference type="SAM" id="MobiDB-lite"/>
    </source>
</evidence>
<evidence type="ECO:0000256" key="2">
    <source>
        <dbReference type="SAM" id="Phobius"/>
    </source>
</evidence>
<organism evidence="3 4">
    <name type="scientific">Candidatus Promineifilum breve</name>
    <dbReference type="NCBI Taxonomy" id="1806508"/>
    <lineage>
        <taxon>Bacteria</taxon>
        <taxon>Bacillati</taxon>
        <taxon>Chloroflexota</taxon>
        <taxon>Ardenticatenia</taxon>
        <taxon>Candidatus Promineifilales</taxon>
        <taxon>Candidatus Promineifilaceae</taxon>
        <taxon>Candidatus Promineifilum</taxon>
    </lineage>
</organism>
<dbReference type="SUPFAM" id="SSF109998">
    <property type="entry name" value="Triger factor/SurA peptide-binding domain-like"/>
    <property type="match status" value="1"/>
</dbReference>
<evidence type="ECO:0000313" key="3">
    <source>
        <dbReference type="EMBL" id="CUS02548.2"/>
    </source>
</evidence>
<dbReference type="RefSeq" id="WP_095042148.1">
    <property type="nucleotide sequence ID" value="NZ_LN890655.1"/>
</dbReference>
<feature type="compositionally biased region" description="Polar residues" evidence="1">
    <location>
        <begin position="171"/>
        <end position="188"/>
    </location>
</feature>
<gene>
    <name evidence="3" type="ORF">CFX0092_A0670</name>
</gene>
<keyword evidence="2" id="KW-0472">Membrane</keyword>
<evidence type="ECO:0000313" key="4">
    <source>
        <dbReference type="Proteomes" id="UP000215027"/>
    </source>
</evidence>
<dbReference type="AlphaFoldDB" id="A0A160T183"/>
<sequence>MAKKQQTPKESEAEQRQSRKELLIARKHERQLRNIRIAAIVIGVMIALVIGIAVVNELFLTPNRAVATVGQTQITLREWQERVKFERAQRVIFLENQLAAFGGDVGIVQQFGGSVINELYDPETMGQDVLNTMADEVVICEAVEERGIEINEADVQAKIGESYSFYGEGVSPTQQPEPTATVQPTPSLTPIPTAVITDVVPTLTPFPTPTTGPAATPLPTATPVPEEEFLTQYGEFIAQLNNLGVQEPIYRQVVRAQLCRERLTEALTEEQALPRLAPHASLFFLAASTEEAANEMQGLIETDGFLPTWNGIVSRPADPAATEQPETDAFELLWRTQSNLEASIGAEIATAAFTLDIDQPSEIFTVDNGDGTSSYYQFMVSGREERELSDNEFQTAQQEAVQSYVDERLTGNLQINDMWRGRVPTLPVLDAKFLASATATPEIETVPTLAPVPAEGE</sequence>
<dbReference type="Proteomes" id="UP000215027">
    <property type="component" value="Chromosome I"/>
</dbReference>